<dbReference type="PRINTS" id="PR00081">
    <property type="entry name" value="GDHRDH"/>
</dbReference>
<reference evidence="5" key="3">
    <citation type="submission" date="2025-08" db="UniProtKB">
        <authorList>
            <consortium name="RefSeq"/>
        </authorList>
    </citation>
    <scope>IDENTIFICATION</scope>
    <source>
        <strain evidence="5">CBS 342.82</strain>
    </source>
</reference>
<dbReference type="Gene3D" id="3.40.50.720">
    <property type="entry name" value="NAD(P)-binding Rossmann-like Domain"/>
    <property type="match status" value="1"/>
</dbReference>
<accession>A0A6J3MDB9</accession>
<dbReference type="InterPro" id="IPR051468">
    <property type="entry name" value="Fungal_SecMetab_SDRs"/>
</dbReference>
<comment type="similarity">
    <text evidence="1">Belongs to the short-chain dehydrogenases/reductases (SDR) family.</text>
</comment>
<dbReference type="OrthoDB" id="9876299at2759"/>
<reference evidence="5" key="1">
    <citation type="submission" date="2020-01" db="EMBL/GenBank/DDBJ databases">
        <authorList>
            <consortium name="DOE Joint Genome Institute"/>
            <person name="Haridas S."/>
            <person name="Albert R."/>
            <person name="Binder M."/>
            <person name="Bloem J."/>
            <person name="Labutti K."/>
            <person name="Salamov A."/>
            <person name="Andreopoulos B."/>
            <person name="Baker S.E."/>
            <person name="Barry K."/>
            <person name="Bills G."/>
            <person name="Bluhm B.H."/>
            <person name="Cannon C."/>
            <person name="Castanera R."/>
            <person name="Culley D.E."/>
            <person name="Daum C."/>
            <person name="Ezra D."/>
            <person name="Gonzalez J.B."/>
            <person name="Henrissat B."/>
            <person name="Kuo A."/>
            <person name="Liang C."/>
            <person name="Lipzen A."/>
            <person name="Lutzoni F."/>
            <person name="Magnuson J."/>
            <person name="Mondo S."/>
            <person name="Nolan M."/>
            <person name="Ohm R."/>
            <person name="Pangilinan J."/>
            <person name="Park H.-J."/>
            <person name="Ramirez L."/>
            <person name="Alfaro M."/>
            <person name="Sun H."/>
            <person name="Tritt A."/>
            <person name="Yoshinaga Y."/>
            <person name="Zwiers L.-H."/>
            <person name="Turgeon B.G."/>
            <person name="Goodwin S.B."/>
            <person name="Spatafora J.W."/>
            <person name="Crous P.W."/>
            <person name="Grigoriev I.V."/>
        </authorList>
    </citation>
    <scope>NUCLEOTIDE SEQUENCE</scope>
    <source>
        <strain evidence="5">CBS 342.82</strain>
    </source>
</reference>
<evidence type="ECO:0000256" key="3">
    <source>
        <dbReference type="ARBA" id="ARBA00023002"/>
    </source>
</evidence>
<dbReference type="RefSeq" id="XP_033462919.1">
    <property type="nucleotide sequence ID" value="XM_033607285.1"/>
</dbReference>
<reference evidence="5" key="2">
    <citation type="submission" date="2020-04" db="EMBL/GenBank/DDBJ databases">
        <authorList>
            <consortium name="NCBI Genome Project"/>
        </authorList>
    </citation>
    <scope>NUCLEOTIDE SEQUENCE</scope>
    <source>
        <strain evidence="5">CBS 342.82</strain>
    </source>
</reference>
<evidence type="ECO:0000313" key="4">
    <source>
        <dbReference type="Proteomes" id="UP000504637"/>
    </source>
</evidence>
<dbReference type="InterPro" id="IPR036291">
    <property type="entry name" value="NAD(P)-bd_dom_sf"/>
</dbReference>
<dbReference type="PANTHER" id="PTHR43544">
    <property type="entry name" value="SHORT-CHAIN DEHYDROGENASE/REDUCTASE"/>
    <property type="match status" value="1"/>
</dbReference>
<dbReference type="SUPFAM" id="SSF51735">
    <property type="entry name" value="NAD(P)-binding Rossmann-fold domains"/>
    <property type="match status" value="1"/>
</dbReference>
<dbReference type="AlphaFoldDB" id="A0A6J3MDB9"/>
<protein>
    <submittedName>
        <fullName evidence="5">NAD(P)-binding protein</fullName>
    </submittedName>
</protein>
<gene>
    <name evidence="5" type="ORF">K489DRAFT_406694</name>
</gene>
<dbReference type="GO" id="GO:0016491">
    <property type="term" value="F:oxidoreductase activity"/>
    <property type="evidence" value="ECO:0007669"/>
    <property type="project" value="UniProtKB-KW"/>
</dbReference>
<keyword evidence="3" id="KW-0560">Oxidoreductase</keyword>
<sequence length="250" mass="26403">MSETVVLITGAGKGIGKGLVERYLLFPNHTVIGTVRGAGKPQYQTLKDSPTGPGSRLILVSLDGNTLEDPARAVEQAKDASGITKIDIVIANAGMSPPVGPLEDATVSDISEALTVNTLSPIALYKATFPLLKASQRPRWLSVSSAAGSVGNVVPFSAHYLLAYGMSKAALNFFTLTIHSSQPSFIAYAIHPGLVQTDLGNRGAEMQGMEKAPTTVEESCSKIISSLESASREKTSGRFISIIEDEDIAW</sequence>
<evidence type="ECO:0000313" key="5">
    <source>
        <dbReference type="RefSeq" id="XP_033462919.1"/>
    </source>
</evidence>
<dbReference type="GeneID" id="54365085"/>
<name>A0A6J3MDB9_9PEZI</name>
<dbReference type="Proteomes" id="UP000504637">
    <property type="component" value="Unplaced"/>
</dbReference>
<proteinExistence type="inferred from homology"/>
<organism evidence="5">
    <name type="scientific">Dissoconium aciculare CBS 342.82</name>
    <dbReference type="NCBI Taxonomy" id="1314786"/>
    <lineage>
        <taxon>Eukaryota</taxon>
        <taxon>Fungi</taxon>
        <taxon>Dikarya</taxon>
        <taxon>Ascomycota</taxon>
        <taxon>Pezizomycotina</taxon>
        <taxon>Dothideomycetes</taxon>
        <taxon>Dothideomycetidae</taxon>
        <taxon>Mycosphaerellales</taxon>
        <taxon>Dissoconiaceae</taxon>
        <taxon>Dissoconium</taxon>
    </lineage>
</organism>
<dbReference type="Pfam" id="PF00106">
    <property type="entry name" value="adh_short"/>
    <property type="match status" value="1"/>
</dbReference>
<evidence type="ECO:0000256" key="1">
    <source>
        <dbReference type="ARBA" id="ARBA00006484"/>
    </source>
</evidence>
<dbReference type="PANTHER" id="PTHR43544:SF7">
    <property type="entry name" value="NADB-LER2"/>
    <property type="match status" value="1"/>
</dbReference>
<dbReference type="GO" id="GO:0005737">
    <property type="term" value="C:cytoplasm"/>
    <property type="evidence" value="ECO:0007669"/>
    <property type="project" value="TreeGrafter"/>
</dbReference>
<evidence type="ECO:0000256" key="2">
    <source>
        <dbReference type="ARBA" id="ARBA00022857"/>
    </source>
</evidence>
<keyword evidence="4" id="KW-1185">Reference proteome</keyword>
<dbReference type="InterPro" id="IPR002347">
    <property type="entry name" value="SDR_fam"/>
</dbReference>
<keyword evidence="2" id="KW-0521">NADP</keyword>